<evidence type="ECO:0000256" key="1">
    <source>
        <dbReference type="ARBA" id="ARBA00022801"/>
    </source>
</evidence>
<dbReference type="PRINTS" id="PR00412">
    <property type="entry name" value="EPOXHYDRLASE"/>
</dbReference>
<dbReference type="AlphaFoldDB" id="A0A095UV20"/>
<dbReference type="InterPro" id="IPR000073">
    <property type="entry name" value="AB_hydrolase_1"/>
</dbReference>
<proteinExistence type="predicted"/>
<name>A0A095UV20_9GAMM</name>
<dbReference type="Gene3D" id="3.40.50.1820">
    <property type="entry name" value="alpha/beta hydrolase"/>
    <property type="match status" value="1"/>
</dbReference>
<accession>A0A095UV20</accession>
<protein>
    <submittedName>
        <fullName evidence="3">Hydrolase</fullName>
    </submittedName>
</protein>
<dbReference type="PATRIC" id="fig|1177154.3.peg.64"/>
<keyword evidence="4" id="KW-1185">Reference proteome</keyword>
<dbReference type="SUPFAM" id="SSF53474">
    <property type="entry name" value="alpha/beta-Hydrolases"/>
    <property type="match status" value="1"/>
</dbReference>
<dbReference type="RefSeq" id="WP_035229248.1">
    <property type="nucleotide sequence ID" value="NZ_ARXV01000001.1"/>
</dbReference>
<evidence type="ECO:0000313" key="4">
    <source>
        <dbReference type="Proteomes" id="UP000029444"/>
    </source>
</evidence>
<sequence>MKQVELVNGDLRFPALMAGEGEPVILLHGFPDTYENWAVQINAIAKAGYTAIAPALRGYAPGCQPGNGDYSLYAAVDDLMVFAAQLGGRVHLVGHDWGAVVGYLACAQAPDTFCSFSALAIPPVRRIPQALLKVPEQILLSGYMQFFQLPLAPEAWLTKGDLSGVETLWRRWSPNWEPEMYLDNAKHTLSEPGVIPAALAWYRSLFKVWKKEHRKARAWLGRDLATPTQILIGENDGCMSPKLLNETLIESDFKGGVELQTIAGAGHFLHLEKPDEVNAHLLRMLKATECDCTL</sequence>
<dbReference type="Pfam" id="PF12697">
    <property type="entry name" value="Abhydrolase_6"/>
    <property type="match status" value="1"/>
</dbReference>
<gene>
    <name evidence="3" type="ORF">Y5S_00062</name>
</gene>
<reference evidence="3 4" key="1">
    <citation type="submission" date="2012-09" db="EMBL/GenBank/DDBJ databases">
        <title>Genome Sequence of alkane-degrading Bacterium Alcanivorax sp. 19-m-6.</title>
        <authorList>
            <person name="Lai Q."/>
            <person name="Shao Z."/>
        </authorList>
    </citation>
    <scope>NUCLEOTIDE SEQUENCE [LARGE SCALE GENOMIC DNA]</scope>
    <source>
        <strain evidence="3 4">19-m-6</strain>
    </source>
</reference>
<organism evidence="3 4">
    <name type="scientific">Alcanivorax nanhaiticus</name>
    <dbReference type="NCBI Taxonomy" id="1177154"/>
    <lineage>
        <taxon>Bacteria</taxon>
        <taxon>Pseudomonadati</taxon>
        <taxon>Pseudomonadota</taxon>
        <taxon>Gammaproteobacteria</taxon>
        <taxon>Oceanospirillales</taxon>
        <taxon>Alcanivoracaceae</taxon>
        <taxon>Alcanivorax</taxon>
    </lineage>
</organism>
<dbReference type="EMBL" id="ARXV01000001">
    <property type="protein sequence ID" value="KGD66395.1"/>
    <property type="molecule type" value="Genomic_DNA"/>
</dbReference>
<dbReference type="PANTHER" id="PTHR43329">
    <property type="entry name" value="EPOXIDE HYDROLASE"/>
    <property type="match status" value="1"/>
</dbReference>
<dbReference type="GO" id="GO:0016787">
    <property type="term" value="F:hydrolase activity"/>
    <property type="evidence" value="ECO:0007669"/>
    <property type="project" value="UniProtKB-KW"/>
</dbReference>
<dbReference type="STRING" id="1177154.Y5S_00062"/>
<comment type="caution">
    <text evidence="3">The sequence shown here is derived from an EMBL/GenBank/DDBJ whole genome shotgun (WGS) entry which is preliminary data.</text>
</comment>
<evidence type="ECO:0000259" key="2">
    <source>
        <dbReference type="Pfam" id="PF12697"/>
    </source>
</evidence>
<dbReference type="eggNOG" id="COG2267">
    <property type="taxonomic scope" value="Bacteria"/>
</dbReference>
<dbReference type="InterPro" id="IPR029058">
    <property type="entry name" value="AB_hydrolase_fold"/>
</dbReference>
<feature type="domain" description="AB hydrolase-1" evidence="2">
    <location>
        <begin position="24"/>
        <end position="279"/>
    </location>
</feature>
<dbReference type="OrthoDB" id="9780765at2"/>
<dbReference type="InterPro" id="IPR000639">
    <property type="entry name" value="Epox_hydrolase-like"/>
</dbReference>
<dbReference type="Proteomes" id="UP000029444">
    <property type="component" value="Unassembled WGS sequence"/>
</dbReference>
<keyword evidence="1 3" id="KW-0378">Hydrolase</keyword>
<evidence type="ECO:0000313" key="3">
    <source>
        <dbReference type="EMBL" id="KGD66395.1"/>
    </source>
</evidence>